<protein>
    <submittedName>
        <fullName evidence="3">Uncharacterized protein</fullName>
    </submittedName>
</protein>
<reference evidence="3" key="1">
    <citation type="submission" date="2018-03" db="EMBL/GenBank/DDBJ databases">
        <title>The relapsing fever spirochete Borrelia turicatae persists in the highly oxidative environment of its soft-bodied tick vector.</title>
        <authorList>
            <person name="Bourret T.J."/>
            <person name="Boyle W.K."/>
            <person name="Valenzuela J.G."/>
            <person name="Oliveira F."/>
            <person name="Lopez J.E."/>
        </authorList>
    </citation>
    <scope>NUCLEOTIDE SEQUENCE</scope>
    <source>
        <strain evidence="3">Kansas strain/isolate</strain>
        <tissue evidence="3">Salivary glands</tissue>
    </source>
</reference>
<feature type="coiled-coil region" evidence="1">
    <location>
        <begin position="664"/>
        <end position="698"/>
    </location>
</feature>
<feature type="compositionally biased region" description="Low complexity" evidence="2">
    <location>
        <begin position="227"/>
        <end position="237"/>
    </location>
</feature>
<feature type="region of interest" description="Disordered" evidence="2">
    <location>
        <begin position="368"/>
        <end position="399"/>
    </location>
</feature>
<feature type="compositionally biased region" description="Polar residues" evidence="2">
    <location>
        <begin position="1"/>
        <end position="16"/>
    </location>
</feature>
<evidence type="ECO:0000256" key="1">
    <source>
        <dbReference type="SAM" id="Coils"/>
    </source>
</evidence>
<feature type="compositionally biased region" description="Polar residues" evidence="2">
    <location>
        <begin position="73"/>
        <end position="90"/>
    </location>
</feature>
<feature type="region of interest" description="Disordered" evidence="2">
    <location>
        <begin position="200"/>
        <end position="261"/>
    </location>
</feature>
<feature type="compositionally biased region" description="Polar residues" evidence="2">
    <location>
        <begin position="239"/>
        <end position="261"/>
    </location>
</feature>
<keyword evidence="1" id="KW-0175">Coiled coil</keyword>
<sequence>MGTCYSSKSKSASHPYTTVPMAASSQDDAHRALRPTPYARGGSSAGGGNKGGSSVQRCIPPPMKYRSLHASEKYSTSSSTALTDGQTKDTQPAKDDTTIAENNANNNFVNNKLISRCIPSEKTEECEKKQFSMPKQEDIKCEGSPCADATDQVKVQYCSTKIPTKVTALLSGLPKPQIAVITNRASTVTKGTSASFLHNAGNLNEKQSDVQRVSPDKESVSDKSHSSGDSSSTEYDSGMGQSLSDNLGNLKSKEGSSSSEFTEKLIQNGNEKKTIFSSLSAREVMQDTVPSRTGDFIQPGSYGAYRGILSYRHISPLKKAAEVPQWKRAAEPKGAKVGQHRPVIAKGILSRGAKAVLSVDTVKEELSAPCSEPKLSVDSGLSPQDEENDGSPQHEAYLSPASDVENRGFLIDDDISDQPGLIALERSKPKILSVKKSVSELHALQNTNCHHGRLDRPIRERHSMSSDVGSSCSSLASDDLMLDFDRSMDPLVKDSPEILASPKIKPRKTSTPARRTSYAGPLQQNEKRNSWESSISDDGNNCIRRASELPRWSGRTSGNHLLLDGSRLRTSSLPLRPPRQLVLQECDGGVKLDASSHRSMCQDLNSVKTMLLRLRRVLQDAETLNPFEQTSSKNIFYQALARTDLPAGFTSNAAGDTPADCIEVQDVMQENVDLKRQLVLMQQQLEDKDRTIHLLQQQMMKYMKIANAEKEVAASNAAVQTERPKFLDHFIASEDSCSGRLVSSEVKHALEEHFNSAAVYQESFRSKIEDLSKSLCNITEFLQQTSKKPVLRRSVSNHDVLSSRIVAGIS</sequence>
<evidence type="ECO:0000256" key="2">
    <source>
        <dbReference type="SAM" id="MobiDB-lite"/>
    </source>
</evidence>
<proteinExistence type="predicted"/>
<feature type="region of interest" description="Disordered" evidence="2">
    <location>
        <begin position="1"/>
        <end position="97"/>
    </location>
</feature>
<dbReference type="AlphaFoldDB" id="A0A2R5LCW2"/>
<feature type="region of interest" description="Disordered" evidence="2">
    <location>
        <begin position="497"/>
        <end position="537"/>
    </location>
</feature>
<dbReference type="EMBL" id="GGLE01003237">
    <property type="protein sequence ID" value="MBY07363.1"/>
    <property type="molecule type" value="Transcribed_RNA"/>
</dbReference>
<evidence type="ECO:0000313" key="3">
    <source>
        <dbReference type="EMBL" id="MBY07363.1"/>
    </source>
</evidence>
<feature type="compositionally biased region" description="Basic and acidic residues" evidence="2">
    <location>
        <begin position="206"/>
        <end position="226"/>
    </location>
</feature>
<name>A0A2R5LCW2_9ACAR</name>
<organism evidence="3">
    <name type="scientific">Ornithodoros turicata</name>
    <dbReference type="NCBI Taxonomy" id="34597"/>
    <lineage>
        <taxon>Eukaryota</taxon>
        <taxon>Metazoa</taxon>
        <taxon>Ecdysozoa</taxon>
        <taxon>Arthropoda</taxon>
        <taxon>Chelicerata</taxon>
        <taxon>Arachnida</taxon>
        <taxon>Acari</taxon>
        <taxon>Parasitiformes</taxon>
        <taxon>Ixodida</taxon>
        <taxon>Ixodoidea</taxon>
        <taxon>Argasidae</taxon>
        <taxon>Ornithodorinae</taxon>
        <taxon>Ornithodoros</taxon>
    </lineage>
</organism>
<accession>A0A2R5LCW2</accession>